<feature type="domain" description="Alpha/beta hydrolase fold-3" evidence="3">
    <location>
        <begin position="73"/>
        <end position="293"/>
    </location>
</feature>
<evidence type="ECO:0000259" key="3">
    <source>
        <dbReference type="Pfam" id="PF07859"/>
    </source>
</evidence>
<evidence type="ECO:0000256" key="2">
    <source>
        <dbReference type="PROSITE-ProRule" id="PRU10038"/>
    </source>
</evidence>
<dbReference type="Gene3D" id="3.40.50.1820">
    <property type="entry name" value="alpha/beta hydrolase"/>
    <property type="match status" value="1"/>
</dbReference>
<keyword evidence="5" id="KW-1185">Reference proteome</keyword>
<dbReference type="InterPro" id="IPR013094">
    <property type="entry name" value="AB_hydrolase_3"/>
</dbReference>
<proteinExistence type="inferred from homology"/>
<evidence type="ECO:0000256" key="1">
    <source>
        <dbReference type="ARBA" id="ARBA00010515"/>
    </source>
</evidence>
<comment type="caution">
    <text evidence="4">The sequence shown here is derived from an EMBL/GenBank/DDBJ whole genome shotgun (WGS) entry which is preliminary data.</text>
</comment>
<dbReference type="InterPro" id="IPR029058">
    <property type="entry name" value="AB_hydrolase_fold"/>
</dbReference>
<dbReference type="InterPro" id="IPR033140">
    <property type="entry name" value="Lipase_GDXG_put_SER_AS"/>
</dbReference>
<dbReference type="Pfam" id="PF07859">
    <property type="entry name" value="Abhydrolase_3"/>
    <property type="match status" value="1"/>
</dbReference>
<sequence>MSNEIAQDLSPLIKIYKDGRIERLAGTDIVPATLDPKTGVESTDIVICAETGISARLYLPRTAINTPQKLPLLVYFHGGGFCVETAFSPLYHNYLNLLASKSNIVVVSVDYRRAPEHPLPAAYDDSWAALKWVASHSEGKGPSEWLNANADLDRVFFAGDSAGGNIAHIMAIRKGLSEETVRFKLIGIVLVHPYFWGKHPIGAEANFDSKAREWCGGFWLLACPTTSGFDDPLINPEMDPNLGRLGCERVLVCVAEKDIVKERGYYYKELLEKIGWGGTVEVMEAIGENHIFHLHNPSCDNAIAMLDKVSSFITAQP</sequence>
<dbReference type="InterPro" id="IPR050466">
    <property type="entry name" value="Carboxylest/Gibb_receptor"/>
</dbReference>
<dbReference type="EMBL" id="VOIH02000010">
    <property type="protein sequence ID" value="KAF3435384.1"/>
    <property type="molecule type" value="Genomic_DNA"/>
</dbReference>
<dbReference type="Proteomes" id="UP000796880">
    <property type="component" value="Unassembled WGS sequence"/>
</dbReference>
<protein>
    <recommendedName>
        <fullName evidence="3">Alpha/beta hydrolase fold-3 domain-containing protein</fullName>
    </recommendedName>
</protein>
<dbReference type="PANTHER" id="PTHR23024:SF467">
    <property type="entry name" value="CARBOXYLESTERASE 12-RELATED"/>
    <property type="match status" value="1"/>
</dbReference>
<organism evidence="4 5">
    <name type="scientific">Rhamnella rubrinervis</name>
    <dbReference type="NCBI Taxonomy" id="2594499"/>
    <lineage>
        <taxon>Eukaryota</taxon>
        <taxon>Viridiplantae</taxon>
        <taxon>Streptophyta</taxon>
        <taxon>Embryophyta</taxon>
        <taxon>Tracheophyta</taxon>
        <taxon>Spermatophyta</taxon>
        <taxon>Magnoliopsida</taxon>
        <taxon>eudicotyledons</taxon>
        <taxon>Gunneridae</taxon>
        <taxon>Pentapetalae</taxon>
        <taxon>rosids</taxon>
        <taxon>fabids</taxon>
        <taxon>Rosales</taxon>
        <taxon>Rhamnaceae</taxon>
        <taxon>rhamnoid group</taxon>
        <taxon>Rhamneae</taxon>
        <taxon>Rhamnella</taxon>
    </lineage>
</organism>
<dbReference type="AlphaFoldDB" id="A0A8K0GR53"/>
<evidence type="ECO:0000313" key="4">
    <source>
        <dbReference type="EMBL" id="KAF3435384.1"/>
    </source>
</evidence>
<dbReference type="SUPFAM" id="SSF53474">
    <property type="entry name" value="alpha/beta-Hydrolases"/>
    <property type="match status" value="1"/>
</dbReference>
<reference evidence="4" key="1">
    <citation type="submission" date="2020-03" db="EMBL/GenBank/DDBJ databases">
        <title>A high-quality chromosome-level genome assembly of a woody plant with both climbing and erect habits, Rhamnella rubrinervis.</title>
        <authorList>
            <person name="Lu Z."/>
            <person name="Yang Y."/>
            <person name="Zhu X."/>
            <person name="Sun Y."/>
        </authorList>
    </citation>
    <scope>NUCLEOTIDE SEQUENCE</scope>
    <source>
        <strain evidence="4">BYM</strain>
        <tissue evidence="4">Leaf</tissue>
    </source>
</reference>
<gene>
    <name evidence="4" type="ORF">FNV43_RR22473</name>
</gene>
<comment type="similarity">
    <text evidence="1">Belongs to the 'GDXG' lipolytic enzyme family.</text>
</comment>
<dbReference type="PROSITE" id="PS01174">
    <property type="entry name" value="LIPASE_GDXG_SER"/>
    <property type="match status" value="1"/>
</dbReference>
<feature type="active site" evidence="2">
    <location>
        <position position="161"/>
    </location>
</feature>
<dbReference type="OrthoDB" id="408631at2759"/>
<name>A0A8K0GR53_9ROSA</name>
<evidence type="ECO:0000313" key="5">
    <source>
        <dbReference type="Proteomes" id="UP000796880"/>
    </source>
</evidence>
<accession>A0A8K0GR53</accession>
<dbReference type="PANTHER" id="PTHR23024">
    <property type="entry name" value="ARYLACETAMIDE DEACETYLASE"/>
    <property type="match status" value="1"/>
</dbReference>
<dbReference type="GO" id="GO:0016787">
    <property type="term" value="F:hydrolase activity"/>
    <property type="evidence" value="ECO:0007669"/>
    <property type="project" value="InterPro"/>
</dbReference>